<evidence type="ECO:0000256" key="6">
    <source>
        <dbReference type="ARBA" id="ARBA00023002"/>
    </source>
</evidence>
<dbReference type="GO" id="GO:0051539">
    <property type="term" value="F:4 iron, 4 sulfur cluster binding"/>
    <property type="evidence" value="ECO:0007669"/>
    <property type="project" value="UniProtKB-KW"/>
</dbReference>
<comment type="similarity">
    <text evidence="2">Belongs to the organic radical-activating enzymes family.</text>
</comment>
<evidence type="ECO:0000256" key="8">
    <source>
        <dbReference type="ARBA" id="ARBA00023014"/>
    </source>
</evidence>
<dbReference type="InterPro" id="IPR012839">
    <property type="entry name" value="Organic_radical_activase"/>
</dbReference>
<keyword evidence="3" id="KW-0004">4Fe-4S</keyword>
<dbReference type="Proteomes" id="UP000885779">
    <property type="component" value="Unassembled WGS sequence"/>
</dbReference>
<protein>
    <submittedName>
        <fullName evidence="10">Glycyl-radical enzyme activating protein</fullName>
    </submittedName>
</protein>
<evidence type="ECO:0000256" key="5">
    <source>
        <dbReference type="ARBA" id="ARBA00022723"/>
    </source>
</evidence>
<keyword evidence="6" id="KW-0560">Oxidoreductase</keyword>
<organism evidence="10">
    <name type="scientific">Caldithrix abyssi</name>
    <dbReference type="NCBI Taxonomy" id="187145"/>
    <lineage>
        <taxon>Bacteria</taxon>
        <taxon>Pseudomonadati</taxon>
        <taxon>Calditrichota</taxon>
        <taxon>Calditrichia</taxon>
        <taxon>Calditrichales</taxon>
        <taxon>Calditrichaceae</taxon>
        <taxon>Caldithrix</taxon>
    </lineage>
</organism>
<dbReference type="NCBIfam" id="TIGR02494">
    <property type="entry name" value="PFLE_PFLC"/>
    <property type="match status" value="1"/>
</dbReference>
<dbReference type="SFLD" id="SFLDG01066">
    <property type="entry name" value="organic_radical-activating_enz"/>
    <property type="match status" value="1"/>
</dbReference>
<dbReference type="PIRSF" id="PIRSF000371">
    <property type="entry name" value="PFL_act_enz"/>
    <property type="match status" value="1"/>
</dbReference>
<sequence>MSRQASGIIYDIKKYAIHDGPGIRTTVFLKGCPLDCWWCHNPESRNPEPQPRGTMRPVKNLPLLQNDRNLIGNEVTVEQVMEEIRKDAMFYEQSGGGVTFSGGEPLLQFDFLHALLKAAKAEGIHTIVDTTGYTSYHHLEQLMPVTDLFLYDIKLLDDALHEKYTGVSNRLILDNLKKLDQAGASILVCVPLIPGITDTEANLKALARFLLENTSLREIELLPYNNMGEHKYERIGMPNRMGHKSIQDEDESQQKKKIFTQKGITVLAD</sequence>
<dbReference type="PROSITE" id="PS51918">
    <property type="entry name" value="RADICAL_SAM"/>
    <property type="match status" value="1"/>
</dbReference>
<keyword evidence="5" id="KW-0479">Metal-binding</keyword>
<dbReference type="InterPro" id="IPR007197">
    <property type="entry name" value="rSAM"/>
</dbReference>
<gene>
    <name evidence="10" type="ORF">ENK44_03410</name>
</gene>
<evidence type="ECO:0000256" key="2">
    <source>
        <dbReference type="ARBA" id="ARBA00009777"/>
    </source>
</evidence>
<accession>A0A7V4TYW5</accession>
<dbReference type="SFLD" id="SFLDS00029">
    <property type="entry name" value="Radical_SAM"/>
    <property type="match status" value="1"/>
</dbReference>
<comment type="cofactor">
    <cofactor evidence="1">
        <name>[4Fe-4S] cluster</name>
        <dbReference type="ChEBI" id="CHEBI:49883"/>
    </cofactor>
</comment>
<keyword evidence="7" id="KW-0408">Iron</keyword>
<dbReference type="GO" id="GO:0046872">
    <property type="term" value="F:metal ion binding"/>
    <property type="evidence" value="ECO:0007669"/>
    <property type="project" value="UniProtKB-KW"/>
</dbReference>
<dbReference type="PANTHER" id="PTHR30352:SF4">
    <property type="entry name" value="PYRUVATE FORMATE-LYASE 2-ACTIVATING ENZYME"/>
    <property type="match status" value="1"/>
</dbReference>
<evidence type="ECO:0000313" key="10">
    <source>
        <dbReference type="EMBL" id="HGY54728.1"/>
    </source>
</evidence>
<dbReference type="InterPro" id="IPR058240">
    <property type="entry name" value="rSAM_sf"/>
</dbReference>
<reference evidence="10" key="1">
    <citation type="journal article" date="2020" name="mSystems">
        <title>Genome- and Community-Level Interaction Insights into Carbon Utilization and Element Cycling Functions of Hydrothermarchaeota in Hydrothermal Sediment.</title>
        <authorList>
            <person name="Zhou Z."/>
            <person name="Liu Y."/>
            <person name="Xu W."/>
            <person name="Pan J."/>
            <person name="Luo Z.H."/>
            <person name="Li M."/>
        </authorList>
    </citation>
    <scope>NUCLEOTIDE SEQUENCE [LARGE SCALE GENOMIC DNA]</scope>
    <source>
        <strain evidence="10">HyVt-577</strain>
    </source>
</reference>
<proteinExistence type="inferred from homology"/>
<evidence type="ECO:0000256" key="3">
    <source>
        <dbReference type="ARBA" id="ARBA00022485"/>
    </source>
</evidence>
<dbReference type="AlphaFoldDB" id="A0A7V4TYW5"/>
<dbReference type="CDD" id="cd01335">
    <property type="entry name" value="Radical_SAM"/>
    <property type="match status" value="1"/>
</dbReference>
<evidence type="ECO:0000256" key="1">
    <source>
        <dbReference type="ARBA" id="ARBA00001966"/>
    </source>
</evidence>
<feature type="domain" description="Radical SAM core" evidence="9">
    <location>
        <begin position="18"/>
        <end position="262"/>
    </location>
</feature>
<evidence type="ECO:0000256" key="4">
    <source>
        <dbReference type="ARBA" id="ARBA00022691"/>
    </source>
</evidence>
<evidence type="ECO:0000259" key="9">
    <source>
        <dbReference type="PROSITE" id="PS51918"/>
    </source>
</evidence>
<dbReference type="GO" id="GO:0016491">
    <property type="term" value="F:oxidoreductase activity"/>
    <property type="evidence" value="ECO:0007669"/>
    <property type="project" value="UniProtKB-KW"/>
</dbReference>
<comment type="caution">
    <text evidence="10">The sequence shown here is derived from an EMBL/GenBank/DDBJ whole genome shotgun (WGS) entry which is preliminary data.</text>
</comment>
<dbReference type="PROSITE" id="PS01087">
    <property type="entry name" value="RADICAL_ACTIVATING"/>
    <property type="match status" value="1"/>
</dbReference>
<dbReference type="InterPro" id="IPR034457">
    <property type="entry name" value="Organic_radical-activating"/>
</dbReference>
<keyword evidence="8" id="KW-0411">Iron-sulfur</keyword>
<dbReference type="PANTHER" id="PTHR30352">
    <property type="entry name" value="PYRUVATE FORMATE-LYASE-ACTIVATING ENZYME"/>
    <property type="match status" value="1"/>
</dbReference>
<dbReference type="EMBL" id="DRQG01000030">
    <property type="protein sequence ID" value="HGY54728.1"/>
    <property type="molecule type" value="Genomic_DNA"/>
</dbReference>
<dbReference type="InterPro" id="IPR001989">
    <property type="entry name" value="Radical_activat_CS"/>
</dbReference>
<dbReference type="SUPFAM" id="SSF102114">
    <property type="entry name" value="Radical SAM enzymes"/>
    <property type="match status" value="1"/>
</dbReference>
<keyword evidence="4" id="KW-0949">S-adenosyl-L-methionine</keyword>
<dbReference type="InterPro" id="IPR013785">
    <property type="entry name" value="Aldolase_TIM"/>
</dbReference>
<dbReference type="Gene3D" id="3.20.20.70">
    <property type="entry name" value="Aldolase class I"/>
    <property type="match status" value="1"/>
</dbReference>
<dbReference type="Pfam" id="PF04055">
    <property type="entry name" value="Radical_SAM"/>
    <property type="match status" value="1"/>
</dbReference>
<evidence type="ECO:0000256" key="7">
    <source>
        <dbReference type="ARBA" id="ARBA00023004"/>
    </source>
</evidence>
<name>A0A7V4TYW5_CALAY</name>